<feature type="domain" description="EAL" evidence="4">
    <location>
        <begin position="327"/>
        <end position="574"/>
    </location>
</feature>
<evidence type="ECO:0000259" key="4">
    <source>
        <dbReference type="PROSITE" id="PS50883"/>
    </source>
</evidence>
<organism evidence="5 6">
    <name type="scientific">Caballeronia sordidicola</name>
    <name type="common">Burkholderia sordidicola</name>
    <dbReference type="NCBI Taxonomy" id="196367"/>
    <lineage>
        <taxon>Bacteria</taxon>
        <taxon>Pseudomonadati</taxon>
        <taxon>Pseudomonadota</taxon>
        <taxon>Betaproteobacteria</taxon>
        <taxon>Burkholderiales</taxon>
        <taxon>Burkholderiaceae</taxon>
        <taxon>Caballeronia</taxon>
    </lineage>
</organism>
<keyword evidence="2" id="KW-1133">Transmembrane helix</keyword>
<accession>A0A226X0X0</accession>
<sequence length="587" mass="64106">MALSRRRLIRLFWTNLPLSLYAVHWQSALPFQSSNFIGGVASAYQAQSLRPFQAHVICEEETFMSLGLVGKLSKRRAVESRRFDFIRGTVILLLAAARLSAAHADTGAGSYTGTNAEHSYSGIIGQLQKTFGEPAPAAESSVRFGAACALPISLPLIPASLAGPDASPVFPLTRVCDSLLDAFDEGSENTVSNVSERSLARLEWSAPSQTFLFTLEPRLDSSDSGWSPGDDENAVAHVEDRTVEFAEDTSATDDSSCSTSPPCNAHPSPTVSQNKAPTTERIGFATPSVTAGSNASARVWSRLLWPFLLALVAAVGWLLFRRWTRYDKALIRAARTGLRRREFHLEYQPVASLRQGRCVGVEALLRWDNSAFGSLGPDHYMPFIEKSSLVGRLTQYVLSTATREIGAIPDARSLYVSINMSAAHLLSAEFMEDLRNTIRASTPTVILELNKDEVTETGPQLARVMTSARALGVQFALAGIGAPFSDLRSYSQMNFEMVKVSRDIFELTPYERSRHFESIIGMAHRLDVMVVVEGVETAAQHAAVRTTQAEFGQGFFYGRALKIARLAAFLADGGGAAIPAWRIRKYS</sequence>
<dbReference type="PANTHER" id="PTHR33121:SF79">
    <property type="entry name" value="CYCLIC DI-GMP PHOSPHODIESTERASE PDED-RELATED"/>
    <property type="match status" value="1"/>
</dbReference>
<name>A0A226X0X0_CABSO</name>
<feature type="region of interest" description="Disordered" evidence="1">
    <location>
        <begin position="248"/>
        <end position="277"/>
    </location>
</feature>
<feature type="chain" id="PRO_5013144379" evidence="3">
    <location>
        <begin position="23"/>
        <end position="587"/>
    </location>
</feature>
<dbReference type="Proteomes" id="UP000214720">
    <property type="component" value="Unassembled WGS sequence"/>
</dbReference>
<dbReference type="InterPro" id="IPR001633">
    <property type="entry name" value="EAL_dom"/>
</dbReference>
<dbReference type="PANTHER" id="PTHR33121">
    <property type="entry name" value="CYCLIC DI-GMP PHOSPHODIESTERASE PDEF"/>
    <property type="match status" value="1"/>
</dbReference>
<evidence type="ECO:0000256" key="2">
    <source>
        <dbReference type="SAM" id="Phobius"/>
    </source>
</evidence>
<dbReference type="SMART" id="SM00052">
    <property type="entry name" value="EAL"/>
    <property type="match status" value="1"/>
</dbReference>
<feature type="transmembrane region" description="Helical" evidence="2">
    <location>
        <begin position="303"/>
        <end position="320"/>
    </location>
</feature>
<dbReference type="AlphaFoldDB" id="A0A226X0X0"/>
<keyword evidence="2" id="KW-0472">Membrane</keyword>
<proteinExistence type="predicted"/>
<protein>
    <submittedName>
        <fullName evidence="5">Rtn protein</fullName>
    </submittedName>
</protein>
<dbReference type="Gene3D" id="3.20.20.450">
    <property type="entry name" value="EAL domain"/>
    <property type="match status" value="1"/>
</dbReference>
<dbReference type="GO" id="GO:0071111">
    <property type="term" value="F:cyclic-guanylate-specific phosphodiesterase activity"/>
    <property type="evidence" value="ECO:0007669"/>
    <property type="project" value="InterPro"/>
</dbReference>
<feature type="compositionally biased region" description="Polar residues" evidence="1">
    <location>
        <begin position="267"/>
        <end position="277"/>
    </location>
</feature>
<dbReference type="SUPFAM" id="SSF141868">
    <property type="entry name" value="EAL domain-like"/>
    <property type="match status" value="1"/>
</dbReference>
<dbReference type="CDD" id="cd01948">
    <property type="entry name" value="EAL"/>
    <property type="match status" value="1"/>
</dbReference>
<dbReference type="InterPro" id="IPR035919">
    <property type="entry name" value="EAL_sf"/>
</dbReference>
<keyword evidence="2" id="KW-0812">Transmembrane</keyword>
<dbReference type="PROSITE" id="PS50883">
    <property type="entry name" value="EAL"/>
    <property type="match status" value="1"/>
</dbReference>
<gene>
    <name evidence="5" type="ORF">BSU04_21115</name>
</gene>
<evidence type="ECO:0000256" key="3">
    <source>
        <dbReference type="SAM" id="SignalP"/>
    </source>
</evidence>
<evidence type="ECO:0000313" key="6">
    <source>
        <dbReference type="Proteomes" id="UP000214720"/>
    </source>
</evidence>
<evidence type="ECO:0000313" key="5">
    <source>
        <dbReference type="EMBL" id="OXC76518.1"/>
    </source>
</evidence>
<comment type="caution">
    <text evidence="5">The sequence shown here is derived from an EMBL/GenBank/DDBJ whole genome shotgun (WGS) entry which is preliminary data.</text>
</comment>
<evidence type="ECO:0000256" key="1">
    <source>
        <dbReference type="SAM" id="MobiDB-lite"/>
    </source>
</evidence>
<dbReference type="InterPro" id="IPR050706">
    <property type="entry name" value="Cyclic-di-GMP_PDE-like"/>
</dbReference>
<dbReference type="Pfam" id="PF00563">
    <property type="entry name" value="EAL"/>
    <property type="match status" value="1"/>
</dbReference>
<reference evidence="6" key="1">
    <citation type="submission" date="2017-01" db="EMBL/GenBank/DDBJ databases">
        <title>Genome Analysis of Deinococcus marmoris KOPRI26562.</title>
        <authorList>
            <person name="Kim J.H."/>
            <person name="Oh H.-M."/>
        </authorList>
    </citation>
    <scope>NUCLEOTIDE SEQUENCE [LARGE SCALE GENOMIC DNA]</scope>
    <source>
        <strain evidence="6">PAMC 26633</strain>
    </source>
</reference>
<dbReference type="EMBL" id="MTHB01000123">
    <property type="protein sequence ID" value="OXC76518.1"/>
    <property type="molecule type" value="Genomic_DNA"/>
</dbReference>
<feature type="signal peptide" evidence="3">
    <location>
        <begin position="1"/>
        <end position="22"/>
    </location>
</feature>
<keyword evidence="3" id="KW-0732">Signal</keyword>